<dbReference type="RefSeq" id="XP_048129010.1">
    <property type="nucleotide sequence ID" value="XM_048273053.1"/>
</dbReference>
<accession>A0ABM3GXC3</accession>
<keyword evidence="2" id="KW-1185">Reference proteome</keyword>
<dbReference type="GeneID" id="115750200"/>
<sequence>MDGFGSYGGGDRRMEIVSGKGLGACHQAYSPTQHPPPPQTIPARESWSGHRGAAAAAAAAAKPWGFTDPEVKRKKRIARYKAYTVEGRVKASLRRGFQWVKNKCSQIVHGY</sequence>
<reference evidence="3" key="2">
    <citation type="submission" date="2025-08" db="UniProtKB">
        <authorList>
            <consortium name="RefSeq"/>
        </authorList>
    </citation>
    <scope>IDENTIFICATION</scope>
    <source>
        <tissue evidence="3">Leaf</tissue>
    </source>
</reference>
<feature type="region of interest" description="Disordered" evidence="1">
    <location>
        <begin position="25"/>
        <end position="45"/>
    </location>
</feature>
<reference evidence="2" key="1">
    <citation type="submission" date="2025-05" db="UniProtKB">
        <authorList>
            <consortium name="RefSeq"/>
        </authorList>
    </citation>
    <scope>NUCLEOTIDE SEQUENCE [LARGE SCALE GENOMIC DNA]</scope>
</reference>
<protein>
    <submittedName>
        <fullName evidence="3">Uncharacterized protein LOC115750200</fullName>
    </submittedName>
</protein>
<dbReference type="PANTHER" id="PTHR33193:SF13">
    <property type="entry name" value="EXPRESSED PROTEIN"/>
    <property type="match status" value="1"/>
</dbReference>
<name>A0ABM3GXC3_9MYRT</name>
<proteinExistence type="predicted"/>
<evidence type="ECO:0000256" key="1">
    <source>
        <dbReference type="SAM" id="MobiDB-lite"/>
    </source>
</evidence>
<gene>
    <name evidence="3" type="primary">LOC115750200</name>
</gene>
<dbReference type="Proteomes" id="UP000827889">
    <property type="component" value="Chromosome 1"/>
</dbReference>
<dbReference type="PANTHER" id="PTHR33193">
    <property type="entry name" value="DOMAIN PROTEIN, PUTATIVE (DUF3511)-RELATED"/>
    <property type="match status" value="1"/>
</dbReference>
<dbReference type="InterPro" id="IPR021899">
    <property type="entry name" value="DUF3511"/>
</dbReference>
<organism evidence="2 3">
    <name type="scientific">Rhodamnia argentea</name>
    <dbReference type="NCBI Taxonomy" id="178133"/>
    <lineage>
        <taxon>Eukaryota</taxon>
        <taxon>Viridiplantae</taxon>
        <taxon>Streptophyta</taxon>
        <taxon>Embryophyta</taxon>
        <taxon>Tracheophyta</taxon>
        <taxon>Spermatophyta</taxon>
        <taxon>Magnoliopsida</taxon>
        <taxon>eudicotyledons</taxon>
        <taxon>Gunneridae</taxon>
        <taxon>Pentapetalae</taxon>
        <taxon>rosids</taxon>
        <taxon>malvids</taxon>
        <taxon>Myrtales</taxon>
        <taxon>Myrtaceae</taxon>
        <taxon>Myrtoideae</taxon>
        <taxon>Myrteae</taxon>
        <taxon>Australasian group</taxon>
        <taxon>Rhodamnia</taxon>
    </lineage>
</organism>
<evidence type="ECO:0000313" key="2">
    <source>
        <dbReference type="Proteomes" id="UP000827889"/>
    </source>
</evidence>
<dbReference type="Pfam" id="PF12023">
    <property type="entry name" value="DUF3511"/>
    <property type="match status" value="1"/>
</dbReference>
<evidence type="ECO:0000313" key="3">
    <source>
        <dbReference type="RefSeq" id="XP_048129010.1"/>
    </source>
</evidence>